<dbReference type="EMBL" id="GBRH01200105">
    <property type="protein sequence ID" value="JAD97790.1"/>
    <property type="molecule type" value="Transcribed_RNA"/>
</dbReference>
<evidence type="ECO:0000313" key="1">
    <source>
        <dbReference type="EMBL" id="JAD97790.1"/>
    </source>
</evidence>
<reference evidence="1" key="2">
    <citation type="journal article" date="2015" name="Data Brief">
        <title>Shoot transcriptome of the giant reed, Arundo donax.</title>
        <authorList>
            <person name="Barrero R.A."/>
            <person name="Guerrero F.D."/>
            <person name="Moolhuijzen P."/>
            <person name="Goolsby J.A."/>
            <person name="Tidwell J."/>
            <person name="Bellgard S.E."/>
            <person name="Bellgard M.I."/>
        </authorList>
    </citation>
    <scope>NUCLEOTIDE SEQUENCE</scope>
    <source>
        <tissue evidence="1">Shoot tissue taken approximately 20 cm above the soil surface</tissue>
    </source>
</reference>
<reference evidence="1" key="1">
    <citation type="submission" date="2014-09" db="EMBL/GenBank/DDBJ databases">
        <authorList>
            <person name="Magalhaes I.L.F."/>
            <person name="Oliveira U."/>
            <person name="Santos F.R."/>
            <person name="Vidigal T.H.D.A."/>
            <person name="Brescovit A.D."/>
            <person name="Santos A.J."/>
        </authorList>
    </citation>
    <scope>NUCLEOTIDE SEQUENCE</scope>
    <source>
        <tissue evidence="1">Shoot tissue taken approximately 20 cm above the soil surface</tissue>
    </source>
</reference>
<sequence length="26" mass="2979">MCNSDLWNFLFSCSREMLQANCCCCG</sequence>
<organism evidence="1">
    <name type="scientific">Arundo donax</name>
    <name type="common">Giant reed</name>
    <name type="synonym">Donax arundinaceus</name>
    <dbReference type="NCBI Taxonomy" id="35708"/>
    <lineage>
        <taxon>Eukaryota</taxon>
        <taxon>Viridiplantae</taxon>
        <taxon>Streptophyta</taxon>
        <taxon>Embryophyta</taxon>
        <taxon>Tracheophyta</taxon>
        <taxon>Spermatophyta</taxon>
        <taxon>Magnoliopsida</taxon>
        <taxon>Liliopsida</taxon>
        <taxon>Poales</taxon>
        <taxon>Poaceae</taxon>
        <taxon>PACMAD clade</taxon>
        <taxon>Arundinoideae</taxon>
        <taxon>Arundineae</taxon>
        <taxon>Arundo</taxon>
    </lineage>
</organism>
<dbReference type="AlphaFoldDB" id="A0A0A9EIU7"/>
<accession>A0A0A9EIU7</accession>
<protein>
    <submittedName>
        <fullName evidence="1">Uncharacterized protein</fullName>
    </submittedName>
</protein>
<proteinExistence type="predicted"/>
<name>A0A0A9EIU7_ARUDO</name>